<gene>
    <name evidence="1" type="ORF">AVEN_202791_1</name>
</gene>
<accession>A0A4Y2T8F2</accession>
<proteinExistence type="predicted"/>
<comment type="caution">
    <text evidence="1">The sequence shown here is derived from an EMBL/GenBank/DDBJ whole genome shotgun (WGS) entry which is preliminary data.</text>
</comment>
<evidence type="ECO:0000313" key="2">
    <source>
        <dbReference type="Proteomes" id="UP000499080"/>
    </source>
</evidence>
<keyword evidence="2" id="KW-1185">Reference proteome</keyword>
<dbReference type="EMBL" id="BGPR01026868">
    <property type="protein sequence ID" value="GBN96918.1"/>
    <property type="molecule type" value="Genomic_DNA"/>
</dbReference>
<dbReference type="AlphaFoldDB" id="A0A4Y2T8F2"/>
<reference evidence="1 2" key="1">
    <citation type="journal article" date="2019" name="Sci. Rep.">
        <title>Orb-weaving spider Araneus ventricosus genome elucidates the spidroin gene catalogue.</title>
        <authorList>
            <person name="Kono N."/>
            <person name="Nakamura H."/>
            <person name="Ohtoshi R."/>
            <person name="Moran D.A.P."/>
            <person name="Shinohara A."/>
            <person name="Yoshida Y."/>
            <person name="Fujiwara M."/>
            <person name="Mori M."/>
            <person name="Tomita M."/>
            <person name="Arakawa K."/>
        </authorList>
    </citation>
    <scope>NUCLEOTIDE SEQUENCE [LARGE SCALE GENOMIC DNA]</scope>
</reference>
<evidence type="ECO:0000313" key="1">
    <source>
        <dbReference type="EMBL" id="GBN96918.1"/>
    </source>
</evidence>
<protein>
    <submittedName>
        <fullName evidence="1">Uncharacterized protein</fullName>
    </submittedName>
</protein>
<dbReference type="Proteomes" id="UP000499080">
    <property type="component" value="Unassembled WGS sequence"/>
</dbReference>
<sequence>MVLGPVVSNDWDESKLSNNICR</sequence>
<organism evidence="1 2">
    <name type="scientific">Araneus ventricosus</name>
    <name type="common">Orbweaver spider</name>
    <name type="synonym">Epeira ventricosa</name>
    <dbReference type="NCBI Taxonomy" id="182803"/>
    <lineage>
        <taxon>Eukaryota</taxon>
        <taxon>Metazoa</taxon>
        <taxon>Ecdysozoa</taxon>
        <taxon>Arthropoda</taxon>
        <taxon>Chelicerata</taxon>
        <taxon>Arachnida</taxon>
        <taxon>Araneae</taxon>
        <taxon>Araneomorphae</taxon>
        <taxon>Entelegynae</taxon>
        <taxon>Araneoidea</taxon>
        <taxon>Araneidae</taxon>
        <taxon>Araneus</taxon>
    </lineage>
</organism>
<name>A0A4Y2T8F2_ARAVE</name>
<feature type="non-terminal residue" evidence="1">
    <location>
        <position position="22"/>
    </location>
</feature>